<dbReference type="Gene3D" id="3.40.50.2000">
    <property type="entry name" value="Glycogen Phosphorylase B"/>
    <property type="match status" value="2"/>
</dbReference>
<evidence type="ECO:0000259" key="4">
    <source>
        <dbReference type="Pfam" id="PF13439"/>
    </source>
</evidence>
<dbReference type="InterPro" id="IPR050194">
    <property type="entry name" value="Glycosyltransferase_grp1"/>
</dbReference>
<dbReference type="PANTHER" id="PTHR45947:SF3">
    <property type="entry name" value="SULFOQUINOVOSYL TRANSFERASE SQD2"/>
    <property type="match status" value="1"/>
</dbReference>
<evidence type="ECO:0000256" key="1">
    <source>
        <dbReference type="ARBA" id="ARBA00021292"/>
    </source>
</evidence>
<feature type="domain" description="Glycosyltransferase subfamily 4-like N-terminal" evidence="4">
    <location>
        <begin position="12"/>
        <end position="108"/>
    </location>
</feature>
<dbReference type="RefSeq" id="WP_029202707.1">
    <property type="nucleotide sequence ID" value="NZ_BMLB01000004.1"/>
</dbReference>
<dbReference type="Pfam" id="PF13439">
    <property type="entry name" value="Glyco_transf_4"/>
    <property type="match status" value="1"/>
</dbReference>
<name>A0ABQ2F844_9MICO</name>
<dbReference type="EMBL" id="BMLB01000004">
    <property type="protein sequence ID" value="GGK71277.1"/>
    <property type="molecule type" value="Genomic_DNA"/>
</dbReference>
<keyword evidence="3" id="KW-0808">Transferase</keyword>
<proteinExistence type="predicted"/>
<organism evidence="5 6">
    <name type="scientific">Ornithinimicrobium pekingense</name>
    <dbReference type="NCBI Taxonomy" id="384677"/>
    <lineage>
        <taxon>Bacteria</taxon>
        <taxon>Bacillati</taxon>
        <taxon>Actinomycetota</taxon>
        <taxon>Actinomycetes</taxon>
        <taxon>Micrococcales</taxon>
        <taxon>Ornithinimicrobiaceae</taxon>
        <taxon>Ornithinimicrobium</taxon>
    </lineage>
</organism>
<dbReference type="SUPFAM" id="SSF53756">
    <property type="entry name" value="UDP-Glycosyltransferase/glycogen phosphorylase"/>
    <property type="match status" value="1"/>
</dbReference>
<evidence type="ECO:0000256" key="2">
    <source>
        <dbReference type="ARBA" id="ARBA00022676"/>
    </source>
</evidence>
<dbReference type="PANTHER" id="PTHR45947">
    <property type="entry name" value="SULFOQUINOVOSYL TRANSFERASE SQD2"/>
    <property type="match status" value="1"/>
</dbReference>
<dbReference type="InterPro" id="IPR028098">
    <property type="entry name" value="Glyco_trans_4-like_N"/>
</dbReference>
<sequence length="419" mass="45072">MKILVYPHDLAIGGSQINAIELARGVADLGHDVTVYGYPGPLVEKITRLGLDFVASPRPRRRPSPTVMASLAAVVRSREIDVLHGYEWPPILESWLVARRTGRLAVGTVMSMAVADFIPRSLPLLVGTEQIADAERRSGRTAVGVLEPPVDLAANNPDLGLDTEAFRRQHGIRADEVLVVVVSRLATEMKREGLLVAARVVGELDASHPVRLLVVGDGPARAELESVVANLPPRAGGPAVQLVGELSDPRVAYAAADVALGMGSSALRAMAFGKPLVVQGESGFWRTLRPENLGDFAWTGWYGVGDGAGTGTMRLRAELEPLVRSARVRKELGAFALETVRARYSLQAAARRQADHYEAARAAGPRTTVDPLSLSRSGLAFTRYTVDRARQRLSGRVRLDDFNARPVAAQRSTSGGRRA</sequence>
<evidence type="ECO:0000313" key="5">
    <source>
        <dbReference type="EMBL" id="GGK71277.1"/>
    </source>
</evidence>
<accession>A0ABQ2F844</accession>
<evidence type="ECO:0000313" key="6">
    <source>
        <dbReference type="Proteomes" id="UP000662111"/>
    </source>
</evidence>
<dbReference type="Pfam" id="PF13692">
    <property type="entry name" value="Glyco_trans_1_4"/>
    <property type="match status" value="1"/>
</dbReference>
<comment type="caution">
    <text evidence="5">The sequence shown here is derived from an EMBL/GenBank/DDBJ whole genome shotgun (WGS) entry which is preliminary data.</text>
</comment>
<evidence type="ECO:0000256" key="3">
    <source>
        <dbReference type="ARBA" id="ARBA00022679"/>
    </source>
</evidence>
<keyword evidence="2" id="KW-0328">Glycosyltransferase</keyword>
<keyword evidence="6" id="KW-1185">Reference proteome</keyword>
<gene>
    <name evidence="5" type="ORF">GCM10011509_19710</name>
</gene>
<dbReference type="CDD" id="cd03801">
    <property type="entry name" value="GT4_PimA-like"/>
    <property type="match status" value="1"/>
</dbReference>
<reference evidence="6" key="1">
    <citation type="journal article" date="2019" name="Int. J. Syst. Evol. Microbiol.">
        <title>The Global Catalogue of Microorganisms (GCM) 10K type strain sequencing project: providing services to taxonomists for standard genome sequencing and annotation.</title>
        <authorList>
            <consortium name="The Broad Institute Genomics Platform"/>
            <consortium name="The Broad Institute Genome Sequencing Center for Infectious Disease"/>
            <person name="Wu L."/>
            <person name="Ma J."/>
        </authorList>
    </citation>
    <scope>NUCLEOTIDE SEQUENCE [LARGE SCALE GENOMIC DNA]</scope>
    <source>
        <strain evidence="6">CGMCC 1.5362</strain>
    </source>
</reference>
<dbReference type="Proteomes" id="UP000662111">
    <property type="component" value="Unassembled WGS sequence"/>
</dbReference>
<protein>
    <recommendedName>
        <fullName evidence="1">D-inositol 3-phosphate glycosyltransferase</fullName>
    </recommendedName>
</protein>